<dbReference type="Gene3D" id="3.90.1010.20">
    <property type="match status" value="1"/>
</dbReference>
<organism evidence="3 4">
    <name type="scientific">Arthrobacter woluwensis</name>
    <dbReference type="NCBI Taxonomy" id="156980"/>
    <lineage>
        <taxon>Bacteria</taxon>
        <taxon>Bacillati</taxon>
        <taxon>Actinomycetota</taxon>
        <taxon>Actinomycetes</taxon>
        <taxon>Micrococcales</taxon>
        <taxon>Micrococcaceae</taxon>
        <taxon>Arthrobacter</taxon>
    </lineage>
</organism>
<dbReference type="AlphaFoldDB" id="A0A1H4PSU2"/>
<dbReference type="EMBL" id="FNSN01000003">
    <property type="protein sequence ID" value="SEC10513.1"/>
    <property type="molecule type" value="Genomic_DNA"/>
</dbReference>
<dbReference type="Pfam" id="PF04205">
    <property type="entry name" value="FMN_bind"/>
    <property type="match status" value="1"/>
</dbReference>
<protein>
    <submittedName>
        <fullName evidence="3">Uncharacterized protein, contains FMN-binding domain</fullName>
    </submittedName>
</protein>
<evidence type="ECO:0000256" key="1">
    <source>
        <dbReference type="SAM" id="MobiDB-lite"/>
    </source>
</evidence>
<dbReference type="GO" id="GO:0010181">
    <property type="term" value="F:FMN binding"/>
    <property type="evidence" value="ECO:0007669"/>
    <property type="project" value="InterPro"/>
</dbReference>
<name>A0A1H4PSU2_9MICC</name>
<dbReference type="GO" id="GO:0016020">
    <property type="term" value="C:membrane"/>
    <property type="evidence" value="ECO:0007669"/>
    <property type="project" value="InterPro"/>
</dbReference>
<reference evidence="3 4" key="1">
    <citation type="submission" date="2016-10" db="EMBL/GenBank/DDBJ databases">
        <authorList>
            <person name="de Groot N.N."/>
        </authorList>
    </citation>
    <scope>NUCLEOTIDE SEQUENCE [LARGE SCALE GENOMIC DNA]</scope>
    <source>
        <strain evidence="3 4">DSM 10495</strain>
    </source>
</reference>
<proteinExistence type="predicted"/>
<evidence type="ECO:0000313" key="3">
    <source>
        <dbReference type="EMBL" id="SEC10513.1"/>
    </source>
</evidence>
<feature type="region of interest" description="Disordered" evidence="1">
    <location>
        <begin position="40"/>
        <end position="79"/>
    </location>
</feature>
<feature type="compositionally biased region" description="Polar residues" evidence="1">
    <location>
        <begin position="40"/>
        <end position="55"/>
    </location>
</feature>
<evidence type="ECO:0000259" key="2">
    <source>
        <dbReference type="SMART" id="SM00900"/>
    </source>
</evidence>
<dbReference type="STRING" id="156980.SAMN04489745_2083"/>
<dbReference type="Proteomes" id="UP000182652">
    <property type="component" value="Unassembled WGS sequence"/>
</dbReference>
<dbReference type="InterPro" id="IPR007329">
    <property type="entry name" value="FMN-bd"/>
</dbReference>
<gene>
    <name evidence="3" type="ORF">SAMN04489745_2083</name>
</gene>
<evidence type="ECO:0000313" key="4">
    <source>
        <dbReference type="Proteomes" id="UP000182652"/>
    </source>
</evidence>
<accession>A0A1H4PSU2</accession>
<dbReference type="SMART" id="SM00900">
    <property type="entry name" value="FMN_bind"/>
    <property type="match status" value="1"/>
</dbReference>
<keyword evidence="4" id="KW-1185">Reference proteome</keyword>
<feature type="domain" description="FMN-binding" evidence="2">
    <location>
        <begin position="95"/>
        <end position="172"/>
    </location>
</feature>
<sequence>MRARAAWGGALSAAAILIGSWSVSKSPASHAIVSVAGSVTPSTGARSTAVPQPSTGTGGVSDTGNAGSGSAPTSAATSAAKKASGTYTGSVIGTRYGNVQVQVVLAQGKITDVIALQLTDQDGRSQQISSMAAPILRQEVLAAQSASVDSVSGATYTSEGYLQSLQAALDQAQ</sequence>
<dbReference type="RefSeq" id="WP_066212395.1">
    <property type="nucleotide sequence ID" value="NZ_FNSN01000003.1"/>
</dbReference>
<feature type="compositionally biased region" description="Low complexity" evidence="1">
    <location>
        <begin position="63"/>
        <end position="79"/>
    </location>
</feature>